<reference evidence="3" key="1">
    <citation type="journal article" date="2023" name="Genome Biol. Evol.">
        <title>First Whole Genome Sequence and Flow Cytometry Genome Size Data for the Lichen-Forming Fungus Ramalina farinacea (Ascomycota).</title>
        <authorList>
            <person name="Llewellyn T."/>
            <person name="Mian S."/>
            <person name="Hill R."/>
            <person name="Leitch I.J."/>
            <person name="Gaya E."/>
        </authorList>
    </citation>
    <scope>NUCLEOTIDE SEQUENCE</scope>
    <source>
        <strain evidence="3">LIQ254RAFAR</strain>
    </source>
</reference>
<accession>A0AA43QPY3</accession>
<feature type="signal peptide" evidence="2">
    <location>
        <begin position="1"/>
        <end position="42"/>
    </location>
</feature>
<dbReference type="AlphaFoldDB" id="A0AA43QPY3"/>
<sequence>MTSLSANPATRLLSSNTRSLDMLRLHLAALLLSSSCFPTTLSSPPPTQNNNTDALPIPNDLNPDNSTLTDIDARFRLIPSNPPATSTPLQPISTYLNAITWLAHLAQSNFRSLAPPSETQSVAPWTDVAITWTRQPSGGACETRFLIWGLWLALEWFRRNEEGFVANGFQLLWDAREVGTLAFGDPAAAASSRGAARDSSAVTTTRKRTTVTMMQNAPANVGSVNLTAASNTNLALTFTRPPAALPLSPPDFFHPLASALVLLSAYPSAQRTHWFYARPKNGCRGFLHLGGPGVERRQWPYLRNEDAVLLVYEIADFAARGGGFAELDVRVEMDGWEVARGEVRVQLRDGGGGAGAGGGGGAGAEGSVAVV</sequence>
<feature type="compositionally biased region" description="Gly residues" evidence="1">
    <location>
        <begin position="350"/>
        <end position="364"/>
    </location>
</feature>
<feature type="compositionally biased region" description="Polar residues" evidence="1">
    <location>
        <begin position="40"/>
        <end position="53"/>
    </location>
</feature>
<feature type="region of interest" description="Disordered" evidence="1">
    <location>
        <begin position="350"/>
        <end position="371"/>
    </location>
</feature>
<evidence type="ECO:0000313" key="3">
    <source>
        <dbReference type="EMBL" id="MDI1490468.1"/>
    </source>
</evidence>
<comment type="caution">
    <text evidence="3">The sequence shown here is derived from an EMBL/GenBank/DDBJ whole genome shotgun (WGS) entry which is preliminary data.</text>
</comment>
<keyword evidence="2" id="KW-0732">Signal</keyword>
<dbReference type="EMBL" id="JAPUFD010000012">
    <property type="protein sequence ID" value="MDI1490468.1"/>
    <property type="molecule type" value="Genomic_DNA"/>
</dbReference>
<keyword evidence="4" id="KW-1185">Reference proteome</keyword>
<name>A0AA43QPY3_9LECA</name>
<evidence type="ECO:0000256" key="1">
    <source>
        <dbReference type="SAM" id="MobiDB-lite"/>
    </source>
</evidence>
<gene>
    <name evidence="3" type="ORF">OHK93_001671</name>
</gene>
<feature type="chain" id="PRO_5041292037" evidence="2">
    <location>
        <begin position="43"/>
        <end position="371"/>
    </location>
</feature>
<protein>
    <submittedName>
        <fullName evidence="3">Uncharacterized protein</fullName>
    </submittedName>
</protein>
<dbReference type="Proteomes" id="UP001161017">
    <property type="component" value="Unassembled WGS sequence"/>
</dbReference>
<organism evidence="3 4">
    <name type="scientific">Ramalina farinacea</name>
    <dbReference type="NCBI Taxonomy" id="258253"/>
    <lineage>
        <taxon>Eukaryota</taxon>
        <taxon>Fungi</taxon>
        <taxon>Dikarya</taxon>
        <taxon>Ascomycota</taxon>
        <taxon>Pezizomycotina</taxon>
        <taxon>Lecanoromycetes</taxon>
        <taxon>OSLEUM clade</taxon>
        <taxon>Lecanoromycetidae</taxon>
        <taxon>Lecanorales</taxon>
        <taxon>Lecanorineae</taxon>
        <taxon>Ramalinaceae</taxon>
        <taxon>Ramalina</taxon>
    </lineage>
</organism>
<feature type="region of interest" description="Disordered" evidence="1">
    <location>
        <begin position="40"/>
        <end position="63"/>
    </location>
</feature>
<proteinExistence type="predicted"/>
<evidence type="ECO:0000256" key="2">
    <source>
        <dbReference type="SAM" id="SignalP"/>
    </source>
</evidence>
<evidence type="ECO:0000313" key="4">
    <source>
        <dbReference type="Proteomes" id="UP001161017"/>
    </source>
</evidence>